<reference evidence="6 7" key="1">
    <citation type="submission" date="2023-03" db="EMBL/GenBank/DDBJ databases">
        <title>YIM 152171 draft genome.</title>
        <authorList>
            <person name="Yang Z."/>
        </authorList>
    </citation>
    <scope>NUCLEOTIDE SEQUENCE [LARGE SCALE GENOMIC DNA]</scope>
    <source>
        <strain evidence="6 7">YIM 152171</strain>
    </source>
</reference>
<name>A0AAP4D7P4_9PROT</name>
<dbReference type="Proteomes" id="UP001301140">
    <property type="component" value="Unassembled WGS sequence"/>
</dbReference>
<sequence length="162" mass="16646">MAKATAGGTPAVRFLEAQGTAFTLHEYDFEAAPGAIGLKAAAALGVEPARMLKTLMAVLDGGEMVAALVPVDRELDLKALAAAAGAKRAAMAEVKAAERATGYVKGGISPFAQRRHARTFLDASATAHPTVIVNGGRRGLQIELTPAALRELTAAEVGEIGR</sequence>
<dbReference type="InterPro" id="IPR036754">
    <property type="entry name" value="YbaK/aa-tRNA-synt-asso_dom_sf"/>
</dbReference>
<feature type="domain" description="YbaK/aminoacyl-tRNA synthetase-associated" evidence="5">
    <location>
        <begin position="39"/>
        <end position="152"/>
    </location>
</feature>
<dbReference type="NCBIfam" id="TIGR00011">
    <property type="entry name" value="YbaK_EbsC"/>
    <property type="match status" value="1"/>
</dbReference>
<proteinExistence type="inferred from homology"/>
<evidence type="ECO:0000256" key="1">
    <source>
        <dbReference type="ARBA" id="ARBA00009798"/>
    </source>
</evidence>
<dbReference type="RefSeq" id="WP_327789849.1">
    <property type="nucleotide sequence ID" value="NZ_JARGEQ010000127.1"/>
</dbReference>
<evidence type="ECO:0000313" key="6">
    <source>
        <dbReference type="EMBL" id="MDF1587426.1"/>
    </source>
</evidence>
<dbReference type="SUPFAM" id="SSF55826">
    <property type="entry name" value="YbaK/ProRS associated domain"/>
    <property type="match status" value="1"/>
</dbReference>
<dbReference type="PIRSF" id="PIRSF006181">
    <property type="entry name" value="EbsC_YbaK"/>
    <property type="match status" value="1"/>
</dbReference>
<dbReference type="GO" id="GO:0002161">
    <property type="term" value="F:aminoacyl-tRNA deacylase activity"/>
    <property type="evidence" value="ECO:0007669"/>
    <property type="project" value="InterPro"/>
</dbReference>
<keyword evidence="7" id="KW-1185">Reference proteome</keyword>
<accession>A0AAP4D7P4</accession>
<dbReference type="AlphaFoldDB" id="A0AAP4D7P4"/>
<protein>
    <recommendedName>
        <fullName evidence="4">Cys-tRNA(Pro)/Cys-tRNA(Cys) deacylase</fullName>
        <ecNumber evidence="4">4.2.-.-</ecNumber>
    </recommendedName>
</protein>
<comment type="similarity">
    <text evidence="1 4">Belongs to the prolyl-tRNA editing family. YbaK/EbsC subfamily.</text>
</comment>
<dbReference type="EC" id="4.2.-.-" evidence="4"/>
<dbReference type="InterPro" id="IPR007214">
    <property type="entry name" value="YbaK/aa-tRNA-synth-assoc-dom"/>
</dbReference>
<evidence type="ECO:0000256" key="3">
    <source>
        <dbReference type="ARBA" id="ARBA00023239"/>
    </source>
</evidence>
<keyword evidence="3 4" id="KW-0456">Lyase</keyword>
<evidence type="ECO:0000259" key="5">
    <source>
        <dbReference type="Pfam" id="PF04073"/>
    </source>
</evidence>
<comment type="caution">
    <text evidence="6">The sequence shown here is derived from an EMBL/GenBank/DDBJ whole genome shotgun (WGS) entry which is preliminary data.</text>
</comment>
<dbReference type="EMBL" id="JARGEQ010000127">
    <property type="protein sequence ID" value="MDF1587426.1"/>
    <property type="molecule type" value="Genomic_DNA"/>
</dbReference>
<dbReference type="GO" id="GO:0006412">
    <property type="term" value="P:translation"/>
    <property type="evidence" value="ECO:0007669"/>
    <property type="project" value="UniProtKB-KW"/>
</dbReference>
<dbReference type="CDD" id="cd00002">
    <property type="entry name" value="YbaK_deacylase"/>
    <property type="match status" value="1"/>
</dbReference>
<evidence type="ECO:0000313" key="7">
    <source>
        <dbReference type="Proteomes" id="UP001301140"/>
    </source>
</evidence>
<evidence type="ECO:0000256" key="2">
    <source>
        <dbReference type="ARBA" id="ARBA00022917"/>
    </source>
</evidence>
<organism evidence="6 7">
    <name type="scientific">Marinimicrococcus flavescens</name>
    <dbReference type="NCBI Taxonomy" id="3031815"/>
    <lineage>
        <taxon>Bacteria</taxon>
        <taxon>Pseudomonadati</taxon>
        <taxon>Pseudomonadota</taxon>
        <taxon>Alphaproteobacteria</taxon>
        <taxon>Geminicoccales</taxon>
        <taxon>Geminicoccaceae</taxon>
        <taxon>Marinimicrococcus</taxon>
    </lineage>
</organism>
<dbReference type="PANTHER" id="PTHR30411">
    <property type="entry name" value="CYTOPLASMIC PROTEIN"/>
    <property type="match status" value="1"/>
</dbReference>
<dbReference type="InterPro" id="IPR004369">
    <property type="entry name" value="Prolyl-tRNA_editing_YbaK/EbsC"/>
</dbReference>
<gene>
    <name evidence="6" type="primary">ybaK</name>
    <name evidence="6" type="ORF">PZ740_13645</name>
</gene>
<evidence type="ECO:0000256" key="4">
    <source>
        <dbReference type="PIRNR" id="PIRNR006181"/>
    </source>
</evidence>
<dbReference type="Pfam" id="PF04073">
    <property type="entry name" value="tRNA_edit"/>
    <property type="match status" value="1"/>
</dbReference>
<dbReference type="Gene3D" id="3.90.960.10">
    <property type="entry name" value="YbaK/aminoacyl-tRNA synthetase-associated domain"/>
    <property type="match status" value="1"/>
</dbReference>
<keyword evidence="2 4" id="KW-0648">Protein biosynthesis</keyword>
<dbReference type="GO" id="GO:0016829">
    <property type="term" value="F:lyase activity"/>
    <property type="evidence" value="ECO:0007669"/>
    <property type="project" value="UniProtKB-KW"/>
</dbReference>
<dbReference type="PANTHER" id="PTHR30411:SF0">
    <property type="entry name" value="CYS-TRNA(PRO)_CYS-TRNA(CYS) DEACYLASE YBAK"/>
    <property type="match status" value="1"/>
</dbReference>